<evidence type="ECO:0000259" key="2">
    <source>
        <dbReference type="Pfam" id="PF00021"/>
    </source>
</evidence>
<name>A0A6J1UYX5_9SAUR</name>
<evidence type="ECO:0000313" key="3">
    <source>
        <dbReference type="Proteomes" id="UP000504612"/>
    </source>
</evidence>
<evidence type="ECO:0000256" key="1">
    <source>
        <dbReference type="SAM" id="SignalP"/>
    </source>
</evidence>
<dbReference type="GeneID" id="113420485"/>
<dbReference type="AlphaFoldDB" id="A0A6J1UYX5"/>
<proteinExistence type="predicted"/>
<feature type="chain" id="PRO_5026898397" evidence="1">
    <location>
        <begin position="25"/>
        <end position="122"/>
    </location>
</feature>
<sequence length="122" mass="13747">MPSMYQILLFATCVFFYFIPGGLGAPQTPAANHQTATNLQCRMCTILRPGDLCFPYISCPITGKQQTCHSLTVYFNGELQQKILSCKLRSAAKCGSFDEFPEKGIRFEHQCCENKDYCNENL</sequence>
<accession>A0A6J1UYX5</accession>
<feature type="domain" description="UPAR/Ly6" evidence="2">
    <location>
        <begin position="38"/>
        <end position="120"/>
    </location>
</feature>
<organism evidence="3 4">
    <name type="scientific">Notechis scutatus</name>
    <name type="common">mainland tiger snake</name>
    <dbReference type="NCBI Taxonomy" id="8663"/>
    <lineage>
        <taxon>Eukaryota</taxon>
        <taxon>Metazoa</taxon>
        <taxon>Chordata</taxon>
        <taxon>Craniata</taxon>
        <taxon>Vertebrata</taxon>
        <taxon>Euteleostomi</taxon>
        <taxon>Lepidosauria</taxon>
        <taxon>Squamata</taxon>
        <taxon>Bifurcata</taxon>
        <taxon>Unidentata</taxon>
        <taxon>Episquamata</taxon>
        <taxon>Toxicofera</taxon>
        <taxon>Serpentes</taxon>
        <taxon>Colubroidea</taxon>
        <taxon>Elapidae</taxon>
        <taxon>Hydrophiinae</taxon>
        <taxon>Notechis</taxon>
    </lineage>
</organism>
<gene>
    <name evidence="4" type="primary">LOC113420485</name>
</gene>
<evidence type="ECO:0000313" key="4">
    <source>
        <dbReference type="RefSeq" id="XP_026536206.1"/>
    </source>
</evidence>
<dbReference type="InterPro" id="IPR016054">
    <property type="entry name" value="LY6_UPA_recep-like"/>
</dbReference>
<protein>
    <submittedName>
        <fullName evidence="4">Prostate and testis expressed protein 3-like isoform X1</fullName>
    </submittedName>
</protein>
<dbReference type="KEGG" id="nss:113420485"/>
<dbReference type="Proteomes" id="UP000504612">
    <property type="component" value="Unplaced"/>
</dbReference>
<keyword evidence="3" id="KW-1185">Reference proteome</keyword>
<reference evidence="4" key="1">
    <citation type="submission" date="2025-08" db="UniProtKB">
        <authorList>
            <consortium name="RefSeq"/>
        </authorList>
    </citation>
    <scope>IDENTIFICATION</scope>
</reference>
<dbReference type="Pfam" id="PF00021">
    <property type="entry name" value="UPAR_LY6"/>
    <property type="match status" value="1"/>
</dbReference>
<feature type="signal peptide" evidence="1">
    <location>
        <begin position="1"/>
        <end position="24"/>
    </location>
</feature>
<dbReference type="RefSeq" id="XP_026536206.1">
    <property type="nucleotide sequence ID" value="XM_026680421.1"/>
</dbReference>
<keyword evidence="1" id="KW-0732">Signal</keyword>